<accession>W7XB60</accession>
<dbReference type="AlphaFoldDB" id="W7XB60"/>
<organism evidence="2 3">
    <name type="scientific">Tetrahymena thermophila (strain SB210)</name>
    <dbReference type="NCBI Taxonomy" id="312017"/>
    <lineage>
        <taxon>Eukaryota</taxon>
        <taxon>Sar</taxon>
        <taxon>Alveolata</taxon>
        <taxon>Ciliophora</taxon>
        <taxon>Intramacronucleata</taxon>
        <taxon>Oligohymenophorea</taxon>
        <taxon>Hymenostomatida</taxon>
        <taxon>Tetrahymenina</taxon>
        <taxon>Tetrahymenidae</taxon>
        <taxon>Tetrahymena</taxon>
    </lineage>
</organism>
<evidence type="ECO:0000313" key="3">
    <source>
        <dbReference type="Proteomes" id="UP000009168"/>
    </source>
</evidence>
<protein>
    <submittedName>
        <fullName evidence="2">Ubiquitin family protein</fullName>
    </submittedName>
</protein>
<dbReference type="EMBL" id="GG662710">
    <property type="protein sequence ID" value="EWS74567.1"/>
    <property type="molecule type" value="Genomic_DNA"/>
</dbReference>
<dbReference type="SUPFAM" id="SSF54236">
    <property type="entry name" value="Ubiquitin-like"/>
    <property type="match status" value="1"/>
</dbReference>
<dbReference type="KEGG" id="tet:TTHERM_001028880"/>
<dbReference type="InParanoid" id="W7XB60"/>
<evidence type="ECO:0000259" key="1">
    <source>
        <dbReference type="PROSITE" id="PS50053"/>
    </source>
</evidence>
<sequence>MNLGIDMNRKINIHYSVADNLVQKLKIQFQSKMIITLKFDSRSKPSTANCNSFQLDIDANDSIENLKALISLRYSDLDPDNFDLYYKGQFIKTNHKCIYIQEVLHTTELEIVANSRMTDCCRLI</sequence>
<dbReference type="InterPro" id="IPR029071">
    <property type="entry name" value="Ubiquitin-like_domsf"/>
</dbReference>
<dbReference type="Pfam" id="PF00240">
    <property type="entry name" value="ubiquitin"/>
    <property type="match status" value="1"/>
</dbReference>
<keyword evidence="3" id="KW-1185">Reference proteome</keyword>
<dbReference type="RefSeq" id="XP_012652899.1">
    <property type="nucleotide sequence ID" value="XM_012797445.1"/>
</dbReference>
<dbReference type="Proteomes" id="UP000009168">
    <property type="component" value="Unassembled WGS sequence"/>
</dbReference>
<proteinExistence type="predicted"/>
<dbReference type="OrthoDB" id="303170at2759"/>
<dbReference type="GeneID" id="24441471"/>
<dbReference type="PROSITE" id="PS50053">
    <property type="entry name" value="UBIQUITIN_2"/>
    <property type="match status" value="1"/>
</dbReference>
<dbReference type="InterPro" id="IPR000626">
    <property type="entry name" value="Ubiquitin-like_dom"/>
</dbReference>
<feature type="domain" description="Ubiquitin-like" evidence="1">
    <location>
        <begin position="33"/>
        <end position="94"/>
    </location>
</feature>
<evidence type="ECO:0000313" key="2">
    <source>
        <dbReference type="EMBL" id="EWS74567.1"/>
    </source>
</evidence>
<name>W7XB60_TETTS</name>
<reference evidence="3" key="1">
    <citation type="journal article" date="2006" name="PLoS Biol.">
        <title>Macronuclear genome sequence of the ciliate Tetrahymena thermophila, a model eukaryote.</title>
        <authorList>
            <person name="Eisen J.A."/>
            <person name="Coyne R.S."/>
            <person name="Wu M."/>
            <person name="Wu D."/>
            <person name="Thiagarajan M."/>
            <person name="Wortman J.R."/>
            <person name="Badger J.H."/>
            <person name="Ren Q."/>
            <person name="Amedeo P."/>
            <person name="Jones K.M."/>
            <person name="Tallon L.J."/>
            <person name="Delcher A.L."/>
            <person name="Salzberg S.L."/>
            <person name="Silva J.C."/>
            <person name="Haas B.J."/>
            <person name="Majoros W.H."/>
            <person name="Farzad M."/>
            <person name="Carlton J.M."/>
            <person name="Smith R.K. Jr."/>
            <person name="Garg J."/>
            <person name="Pearlman R.E."/>
            <person name="Karrer K.M."/>
            <person name="Sun L."/>
            <person name="Manning G."/>
            <person name="Elde N.C."/>
            <person name="Turkewitz A.P."/>
            <person name="Asai D.J."/>
            <person name="Wilkes D.E."/>
            <person name="Wang Y."/>
            <person name="Cai H."/>
            <person name="Collins K."/>
            <person name="Stewart B.A."/>
            <person name="Lee S.R."/>
            <person name="Wilamowska K."/>
            <person name="Weinberg Z."/>
            <person name="Ruzzo W.L."/>
            <person name="Wloga D."/>
            <person name="Gaertig J."/>
            <person name="Frankel J."/>
            <person name="Tsao C.-C."/>
            <person name="Gorovsky M.A."/>
            <person name="Keeling P.J."/>
            <person name="Waller R.F."/>
            <person name="Patron N.J."/>
            <person name="Cherry J.M."/>
            <person name="Stover N.A."/>
            <person name="Krieger C.J."/>
            <person name="del Toro C."/>
            <person name="Ryder H.F."/>
            <person name="Williamson S.C."/>
            <person name="Barbeau R.A."/>
            <person name="Hamilton E.P."/>
            <person name="Orias E."/>
        </authorList>
    </citation>
    <scope>NUCLEOTIDE SEQUENCE [LARGE SCALE GENOMIC DNA]</scope>
    <source>
        <strain evidence="3">SB210</strain>
    </source>
</reference>
<gene>
    <name evidence="2" type="ORF">TTHERM_001028880</name>
</gene>